<feature type="compositionally biased region" description="Acidic residues" evidence="1">
    <location>
        <begin position="306"/>
        <end position="321"/>
    </location>
</feature>
<feature type="compositionally biased region" description="Acidic residues" evidence="1">
    <location>
        <begin position="490"/>
        <end position="508"/>
    </location>
</feature>
<dbReference type="AlphaFoldDB" id="A0A0J9EDE9"/>
<feature type="region of interest" description="Disordered" evidence="1">
    <location>
        <begin position="188"/>
        <end position="270"/>
    </location>
</feature>
<feature type="compositionally biased region" description="Basic and acidic residues" evidence="1">
    <location>
        <begin position="416"/>
        <end position="426"/>
    </location>
</feature>
<proteinExistence type="predicted"/>
<evidence type="ECO:0000313" key="3">
    <source>
        <dbReference type="Proteomes" id="UP000037178"/>
    </source>
</evidence>
<protein>
    <submittedName>
        <fullName evidence="2">CPN protein</fullName>
    </submittedName>
</protein>
<feature type="compositionally biased region" description="Acidic residues" evidence="1">
    <location>
        <begin position="218"/>
        <end position="230"/>
    </location>
</feature>
<feature type="region of interest" description="Disordered" evidence="1">
    <location>
        <begin position="523"/>
        <end position="543"/>
    </location>
</feature>
<feature type="compositionally biased region" description="Low complexity" evidence="1">
    <location>
        <begin position="89"/>
        <end position="111"/>
    </location>
</feature>
<dbReference type="STRING" id="1675527.AIOL_000900"/>
<feature type="compositionally biased region" description="Acidic residues" evidence="1">
    <location>
        <begin position="619"/>
        <end position="630"/>
    </location>
</feature>
<feature type="compositionally biased region" description="Acidic residues" evidence="1">
    <location>
        <begin position="386"/>
        <end position="404"/>
    </location>
</feature>
<evidence type="ECO:0000313" key="2">
    <source>
        <dbReference type="EMBL" id="KMW60735.1"/>
    </source>
</evidence>
<keyword evidence="3" id="KW-1185">Reference proteome</keyword>
<dbReference type="PATRIC" id="fig|1675527.3.peg.961"/>
<feature type="compositionally biased region" description="Acidic residues" evidence="1">
    <location>
        <begin position="196"/>
        <end position="205"/>
    </location>
</feature>
<organism evidence="2 3">
    <name type="scientific">Candidatus Rhodobacter oscarellae</name>
    <dbReference type="NCBI Taxonomy" id="1675527"/>
    <lineage>
        <taxon>Bacteria</taxon>
        <taxon>Pseudomonadati</taxon>
        <taxon>Pseudomonadota</taxon>
        <taxon>Alphaproteobacteria</taxon>
        <taxon>Rhodobacterales</taxon>
        <taxon>Rhodobacter group</taxon>
        <taxon>Rhodobacter</taxon>
    </lineage>
</organism>
<dbReference type="EMBL" id="LFTY01000001">
    <property type="protein sequence ID" value="KMW60735.1"/>
    <property type="molecule type" value="Genomic_DNA"/>
</dbReference>
<gene>
    <name evidence="2" type="ORF">AIOL_000900</name>
</gene>
<feature type="region of interest" description="Disordered" evidence="1">
    <location>
        <begin position="88"/>
        <end position="127"/>
    </location>
</feature>
<comment type="caution">
    <text evidence="2">The sequence shown here is derived from an EMBL/GenBank/DDBJ whole genome shotgun (WGS) entry which is preliminary data.</text>
</comment>
<feature type="compositionally biased region" description="Low complexity" evidence="1">
    <location>
        <begin position="346"/>
        <end position="357"/>
    </location>
</feature>
<feature type="region of interest" description="Disordered" evidence="1">
    <location>
        <begin position="304"/>
        <end position="453"/>
    </location>
</feature>
<accession>A0A0J9EDE9</accession>
<feature type="region of interest" description="Disordered" evidence="1">
    <location>
        <begin position="490"/>
        <end position="509"/>
    </location>
</feature>
<dbReference type="PROSITE" id="PS51257">
    <property type="entry name" value="PROKAR_LIPOPROTEIN"/>
    <property type="match status" value="1"/>
</dbReference>
<evidence type="ECO:0000256" key="1">
    <source>
        <dbReference type="SAM" id="MobiDB-lite"/>
    </source>
</evidence>
<dbReference type="RefSeq" id="WP_049641778.1">
    <property type="nucleotide sequence ID" value="NZ_LFTY01000001.1"/>
</dbReference>
<dbReference type="Proteomes" id="UP000037178">
    <property type="component" value="Unassembled WGS sequence"/>
</dbReference>
<feature type="compositionally biased region" description="Acidic residues" evidence="1">
    <location>
        <begin position="358"/>
        <end position="373"/>
    </location>
</feature>
<name>A0A0J9EDE9_9RHOB</name>
<reference evidence="2 3" key="1">
    <citation type="submission" date="2015-06" db="EMBL/GenBank/DDBJ databases">
        <title>Draft genome sequence of an Alphaproteobacteria species associated to the Mediterranean sponge Oscarella lobularis.</title>
        <authorList>
            <person name="Jourda C."/>
            <person name="Santini S."/>
            <person name="Claverie J.-M."/>
        </authorList>
    </citation>
    <scope>NUCLEOTIDE SEQUENCE [LARGE SCALE GENOMIC DNA]</scope>
    <source>
        <strain evidence="2">IGS</strain>
    </source>
</reference>
<dbReference type="OrthoDB" id="7798282at2"/>
<sequence length="803" mass="85970">MVNASKILTVSYGTFSCTLEGFDDPFSTMRSIAEYFRDLAADDRYFGAEPPVPDPEMLHKIAERDIQRRVEARVGDNTVVLRQLEGEGAASAPDAPAPASEAPVADPEPAVAAPPPAAQIDTPEVTDAPAEPESVAAKLARIRAAVAHSRVETEPLMNEMFAEDEGTASAPAAVEPIAEAVEPIAETVQETPVAEPETEGEDEDALSQAEPLSFDAETAAEAETEEEQDDAPAVSDAAEETDEISAFVADEAEDAADPTIEEEAEAELSETAEALQVEADEAAADIEDAPIESGEFDSGEIAALVTEDEPQAVAEADEDESSLGSLEHPEDDADDETGSAAEKVADAISAAALTDAPAIDETDEANAADDDIEIGSILGAAGLSDSADDDADEADQEDSADDDQAMSAPRVRVMKMSREEFERSFEEDVDDDEAPQADTIRESLGETGLSSDDEDDLIRELMEVNLDGQPAEASPTSDETQDETLLTLGDAEEVTPELDDEPGGDGEVDSVARDLANLVAETEQMDAPDAAPAAQVPAETDDASVDRLLAKTDDRMDDNDGSQRRSAIAHLKAAVAAVRADGDKARETEEAENARTIDQFRDDLARVVRPSRPERQVEDEAIEDAEMVEVAEDKPSRAARPTRRMPPLMLVSEQRIDKDDDAENPAAPVRPRRVQADDLEQENEIFASDGSKDNASDAGNIFSNADDFKTYVAETGAEGTQEVLEASLAFGLFVEGAQFNARPQIMRRMLSLYPDGSVTREDGLRAFGVLLREGRIQRLRRREFVLPETSRFHPGAQPEANSA</sequence>
<feature type="compositionally biased region" description="Acidic residues" evidence="1">
    <location>
        <begin position="250"/>
        <end position="270"/>
    </location>
</feature>
<feature type="region of interest" description="Disordered" evidence="1">
    <location>
        <begin position="611"/>
        <end position="645"/>
    </location>
</feature>